<dbReference type="InterPro" id="IPR000717">
    <property type="entry name" value="PCI_dom"/>
</dbReference>
<dbReference type="GO" id="GO:0008180">
    <property type="term" value="C:COP9 signalosome"/>
    <property type="evidence" value="ECO:0007669"/>
    <property type="project" value="UniProtKB-KW"/>
</dbReference>
<dbReference type="STRING" id="1054147.F4PZG7"/>
<keyword evidence="6" id="KW-0736">Signalosome</keyword>
<dbReference type="PROSITE" id="PS50250">
    <property type="entry name" value="PCI"/>
    <property type="match status" value="1"/>
</dbReference>
<evidence type="ECO:0000256" key="7">
    <source>
        <dbReference type="ARBA" id="ARBA00023242"/>
    </source>
</evidence>
<sequence>MVTAAYPEIQKYLEANDFKNILSWCTENELRLQQDKFVKYYNVFLINYLIANDITNARFLWNRIPSEIKGADPHLKTIWALAKYISQLNYAHIYKHLAINFGPELAPFINELKVSFQRRVFDLISNSYSNISIKDASLYLGISPEEVVRFTQTNGWEKDPSSDSVKPVPVKPVEQVGNGTKKIHSLTDYIKHVRIEEF</sequence>
<gene>
    <name evidence="9" type="primary">CSN8</name>
    <name evidence="9" type="ORF">DFA_02444</name>
</gene>
<keyword evidence="10" id="KW-1185">Reference proteome</keyword>
<dbReference type="Proteomes" id="UP000007797">
    <property type="component" value="Unassembled WGS sequence"/>
</dbReference>
<dbReference type="RefSeq" id="XP_004366829.1">
    <property type="nucleotide sequence ID" value="XM_004366772.1"/>
</dbReference>
<comment type="subcellular location">
    <subcellularLocation>
        <location evidence="2">Cytoplasm</location>
    </subcellularLocation>
    <subcellularLocation>
        <location evidence="1">Nucleus</location>
    </subcellularLocation>
</comment>
<organism evidence="9 10">
    <name type="scientific">Cavenderia fasciculata</name>
    <name type="common">Slime mold</name>
    <name type="synonym">Dictyostelium fasciculatum</name>
    <dbReference type="NCBI Taxonomy" id="261658"/>
    <lineage>
        <taxon>Eukaryota</taxon>
        <taxon>Amoebozoa</taxon>
        <taxon>Evosea</taxon>
        <taxon>Eumycetozoa</taxon>
        <taxon>Dictyostelia</taxon>
        <taxon>Acytosteliales</taxon>
        <taxon>Cavenderiaceae</taxon>
        <taxon>Cavenderia</taxon>
    </lineage>
</organism>
<keyword evidence="7" id="KW-0539">Nucleus</keyword>
<dbReference type="PANTHER" id="PTHR13339">
    <property type="entry name" value="COP9 SIGNALOSOME COMPLEX SUBUNIT 8"/>
    <property type="match status" value="1"/>
</dbReference>
<dbReference type="InterPro" id="IPR033205">
    <property type="entry name" value="COP9_CSN8"/>
</dbReference>
<dbReference type="Gene3D" id="1.25.40.990">
    <property type="match status" value="1"/>
</dbReference>
<dbReference type="PANTHER" id="PTHR13339:SF0">
    <property type="entry name" value="COP9 SIGNALOSOME COMPLEX SUBUNIT 8"/>
    <property type="match status" value="1"/>
</dbReference>
<keyword evidence="5" id="KW-0963">Cytoplasm</keyword>
<dbReference type="GO" id="GO:0000338">
    <property type="term" value="P:protein deneddylation"/>
    <property type="evidence" value="ECO:0007669"/>
    <property type="project" value="InterPro"/>
</dbReference>
<evidence type="ECO:0000256" key="1">
    <source>
        <dbReference type="ARBA" id="ARBA00004123"/>
    </source>
</evidence>
<dbReference type="InterPro" id="IPR033464">
    <property type="entry name" value="CSN8_PSD8_EIF3K"/>
</dbReference>
<dbReference type="GO" id="GO:0005737">
    <property type="term" value="C:cytoplasm"/>
    <property type="evidence" value="ECO:0007669"/>
    <property type="project" value="UniProtKB-SubCell"/>
</dbReference>
<dbReference type="GO" id="GO:0010387">
    <property type="term" value="P:COP9 signalosome assembly"/>
    <property type="evidence" value="ECO:0007669"/>
    <property type="project" value="InterPro"/>
</dbReference>
<comment type="similarity">
    <text evidence="3">Belongs to the CSN8 family.</text>
</comment>
<name>F4PZG7_CACFS</name>
<evidence type="ECO:0000256" key="4">
    <source>
        <dbReference type="ARBA" id="ARBA00014875"/>
    </source>
</evidence>
<evidence type="ECO:0000259" key="8">
    <source>
        <dbReference type="PROSITE" id="PS50250"/>
    </source>
</evidence>
<dbReference type="OMA" id="MRIPDKL"/>
<dbReference type="KEGG" id="dfa:DFA_02444"/>
<dbReference type="GeneID" id="14871155"/>
<evidence type="ECO:0000256" key="6">
    <source>
        <dbReference type="ARBA" id="ARBA00022790"/>
    </source>
</evidence>
<dbReference type="EMBL" id="GL883016">
    <property type="protein sequence ID" value="EGG19196.1"/>
    <property type="molecule type" value="Genomic_DNA"/>
</dbReference>
<evidence type="ECO:0000313" key="10">
    <source>
        <dbReference type="Proteomes" id="UP000007797"/>
    </source>
</evidence>
<evidence type="ECO:0000256" key="2">
    <source>
        <dbReference type="ARBA" id="ARBA00004496"/>
    </source>
</evidence>
<evidence type="ECO:0000313" key="9">
    <source>
        <dbReference type="EMBL" id="EGG19196.1"/>
    </source>
</evidence>
<dbReference type="Pfam" id="PF10075">
    <property type="entry name" value="CSN8_PSD8_EIF3K"/>
    <property type="match status" value="1"/>
</dbReference>
<feature type="domain" description="PCI" evidence="8">
    <location>
        <begin position="1"/>
        <end position="184"/>
    </location>
</feature>
<dbReference type="AlphaFoldDB" id="F4PZG7"/>
<proteinExistence type="inferred from homology"/>
<evidence type="ECO:0000256" key="3">
    <source>
        <dbReference type="ARBA" id="ARBA00008252"/>
    </source>
</evidence>
<accession>F4PZG7</accession>
<evidence type="ECO:0000256" key="5">
    <source>
        <dbReference type="ARBA" id="ARBA00022490"/>
    </source>
</evidence>
<dbReference type="OrthoDB" id="5351233at2759"/>
<reference evidence="10" key="1">
    <citation type="journal article" date="2011" name="Genome Res.">
        <title>Phylogeny-wide analysis of social amoeba genomes highlights ancient origins for complex intercellular communication.</title>
        <authorList>
            <person name="Heidel A.J."/>
            <person name="Lawal H.M."/>
            <person name="Felder M."/>
            <person name="Schilde C."/>
            <person name="Helps N.R."/>
            <person name="Tunggal B."/>
            <person name="Rivero F."/>
            <person name="John U."/>
            <person name="Schleicher M."/>
            <person name="Eichinger L."/>
            <person name="Platzer M."/>
            <person name="Noegel A.A."/>
            <person name="Schaap P."/>
            <person name="Gloeckner G."/>
        </authorList>
    </citation>
    <scope>NUCLEOTIDE SEQUENCE [LARGE SCALE GENOMIC DNA]</scope>
    <source>
        <strain evidence="10">SH3</strain>
    </source>
</reference>
<protein>
    <recommendedName>
        <fullName evidence="4">COP9 signalosome complex subunit 8</fullName>
    </recommendedName>
</protein>